<reference evidence="2" key="1">
    <citation type="submission" date="2020-09" db="EMBL/GenBank/DDBJ databases">
        <title>Genome-Enabled Discovery of Anthraquinone Biosynthesis in Senna tora.</title>
        <authorList>
            <person name="Kang S.-H."/>
            <person name="Pandey R.P."/>
            <person name="Lee C.-M."/>
            <person name="Sim J.-S."/>
            <person name="Jeong J.-T."/>
            <person name="Choi B.-S."/>
            <person name="Jung M."/>
            <person name="Ginzburg D."/>
            <person name="Zhao K."/>
            <person name="Won S.Y."/>
            <person name="Oh T.-J."/>
            <person name="Yu Y."/>
            <person name="Kim N.-H."/>
            <person name="Lee O.R."/>
            <person name="Lee T.-H."/>
            <person name="Bashyal P."/>
            <person name="Kim T.-S."/>
            <person name="Lee W.-H."/>
            <person name="Kawkins C."/>
            <person name="Kim C.-K."/>
            <person name="Kim J.S."/>
            <person name="Ahn B.O."/>
            <person name="Rhee S.Y."/>
            <person name="Sohng J.K."/>
        </authorList>
    </citation>
    <scope>NUCLEOTIDE SEQUENCE</scope>
    <source>
        <tissue evidence="2">Leaf</tissue>
    </source>
</reference>
<proteinExistence type="predicted"/>
<dbReference type="AlphaFoldDB" id="A0A835CBL5"/>
<protein>
    <submittedName>
        <fullName evidence="2">Uncharacterized protein</fullName>
    </submittedName>
</protein>
<keyword evidence="3" id="KW-1185">Reference proteome</keyword>
<feature type="compositionally biased region" description="Acidic residues" evidence="1">
    <location>
        <begin position="355"/>
        <end position="425"/>
    </location>
</feature>
<accession>A0A835CBL5</accession>
<dbReference type="Proteomes" id="UP000634136">
    <property type="component" value="Unassembled WGS sequence"/>
</dbReference>
<organism evidence="2 3">
    <name type="scientific">Senna tora</name>
    <dbReference type="NCBI Taxonomy" id="362788"/>
    <lineage>
        <taxon>Eukaryota</taxon>
        <taxon>Viridiplantae</taxon>
        <taxon>Streptophyta</taxon>
        <taxon>Embryophyta</taxon>
        <taxon>Tracheophyta</taxon>
        <taxon>Spermatophyta</taxon>
        <taxon>Magnoliopsida</taxon>
        <taxon>eudicotyledons</taxon>
        <taxon>Gunneridae</taxon>
        <taxon>Pentapetalae</taxon>
        <taxon>rosids</taxon>
        <taxon>fabids</taxon>
        <taxon>Fabales</taxon>
        <taxon>Fabaceae</taxon>
        <taxon>Caesalpinioideae</taxon>
        <taxon>Cassia clade</taxon>
        <taxon>Senna</taxon>
    </lineage>
</organism>
<comment type="caution">
    <text evidence="2">The sequence shown here is derived from an EMBL/GenBank/DDBJ whole genome shotgun (WGS) entry which is preliminary data.</text>
</comment>
<dbReference type="OrthoDB" id="1408464at2759"/>
<dbReference type="EMBL" id="JAAIUW010000004">
    <property type="protein sequence ID" value="KAF7835756.1"/>
    <property type="molecule type" value="Genomic_DNA"/>
</dbReference>
<evidence type="ECO:0000313" key="2">
    <source>
        <dbReference type="EMBL" id="KAF7835756.1"/>
    </source>
</evidence>
<feature type="region of interest" description="Disordered" evidence="1">
    <location>
        <begin position="355"/>
        <end position="461"/>
    </location>
</feature>
<evidence type="ECO:0000256" key="1">
    <source>
        <dbReference type="SAM" id="MobiDB-lite"/>
    </source>
</evidence>
<evidence type="ECO:0000313" key="3">
    <source>
        <dbReference type="Proteomes" id="UP000634136"/>
    </source>
</evidence>
<gene>
    <name evidence="2" type="ORF">G2W53_010615</name>
</gene>
<name>A0A835CBL5_9FABA</name>
<sequence>MKIPFLVSSQEPDHGTGSAAEPWFWFLVLQQNHGSGSWFCCRTMVLVLGSAAEPEMVLGSAAAEPKWFCCSSHGSAAELVPWSGFTVEPWLGSTAEPWFWFLVMQQNQKWFCCSSHGSAAEPVPWSGSAAEPWLEQLNSWKMFMLITNYLDITWLGSAAKPFLLQNHFCCRTRPWNWFCSRTRTIMKGKTFTIEPETIGSATEPEPWFCVLLQNQQNQNHGSAFCSYRTMAAEPLLPLIHLYSRGFIPNYDQWSFHGEPLHYTEECQIGGAMEERVEAENEEMVDGDHVERVDVNLTDPIYEEQLKQITPHITEEEIENKRNSEFAKWLKEYSRSAINAPELAYQEDEVSIQNEIDDDDEDPQEELGDEEEVGEEVEIEIEDDDVNDQEDIVEMDEFNDQDDIEGGFEIDDSSTEDENEDNEDQIDYGSDGDNTSMTRGKGKARSTGVDRGGYHKVGRNKSIESVQCPTMKQVPAEQVPIVQPPIEQVPIVQLSIEQVPVVDRPPSYVAEEDHLESEEPSMTNTQQENAYLQVRSQPRISPDGRTYLEPLRDSYHPHSAIRELTKIIKKYFHGPWATWEGTPTDVKDRWFGELEVKFHSLSSFLLSV</sequence>